<keyword evidence="4" id="KW-1185">Reference proteome</keyword>
<name>A6FZ47_9BACT</name>
<organism evidence="3 4">
    <name type="scientific">Plesiocystis pacifica SIR-1</name>
    <dbReference type="NCBI Taxonomy" id="391625"/>
    <lineage>
        <taxon>Bacteria</taxon>
        <taxon>Pseudomonadati</taxon>
        <taxon>Myxococcota</taxon>
        <taxon>Polyangia</taxon>
        <taxon>Nannocystales</taxon>
        <taxon>Nannocystaceae</taxon>
        <taxon>Plesiocystis</taxon>
    </lineage>
</organism>
<dbReference type="InterPro" id="IPR025565">
    <property type="entry name" value="DUF4328"/>
</dbReference>
<feature type="transmembrane region" description="Helical" evidence="1">
    <location>
        <begin position="130"/>
        <end position="148"/>
    </location>
</feature>
<keyword evidence="1" id="KW-0812">Transmembrane</keyword>
<sequence>MTTNDPYAKVRGISGALLIFLGARASMRVISFLVFRLTDPPPGEITAEQFDRMQSIDAALLGVENLAAFVGMILFIIWTFRATKAIRASGKDTKLGPGLASLGWFIPFANVVLPWLGVRDILDKLGEKKMLAGIWWILWLINMPLNGAQNLGRQMSRMPDEIYDMLSADQLMAMEATFWPYFLIDTAAWAMLVLIVYKVREAVTK</sequence>
<evidence type="ECO:0000256" key="1">
    <source>
        <dbReference type="SAM" id="Phobius"/>
    </source>
</evidence>
<dbReference type="OrthoDB" id="5382537at2"/>
<dbReference type="RefSeq" id="WP_006969746.1">
    <property type="nucleotide sequence ID" value="NZ_ABCS01000005.1"/>
</dbReference>
<keyword evidence="1" id="KW-1133">Transmembrane helix</keyword>
<dbReference type="Pfam" id="PF14219">
    <property type="entry name" value="DUF4328"/>
    <property type="match status" value="1"/>
</dbReference>
<feature type="transmembrane region" description="Helical" evidence="1">
    <location>
        <begin position="12"/>
        <end position="35"/>
    </location>
</feature>
<comment type="caution">
    <text evidence="3">The sequence shown here is derived from an EMBL/GenBank/DDBJ whole genome shotgun (WGS) entry which is preliminary data.</text>
</comment>
<feature type="transmembrane region" description="Helical" evidence="1">
    <location>
        <begin position="98"/>
        <end position="118"/>
    </location>
</feature>
<dbReference type="Proteomes" id="UP000005801">
    <property type="component" value="Unassembled WGS sequence"/>
</dbReference>
<evidence type="ECO:0000313" key="3">
    <source>
        <dbReference type="EMBL" id="EDM81202.1"/>
    </source>
</evidence>
<proteinExistence type="predicted"/>
<feature type="domain" description="DUF4328" evidence="2">
    <location>
        <begin position="48"/>
        <end position="170"/>
    </location>
</feature>
<keyword evidence="1" id="KW-0472">Membrane</keyword>
<gene>
    <name evidence="3" type="ORF">PPSIR1_30340</name>
</gene>
<feature type="transmembrane region" description="Helical" evidence="1">
    <location>
        <begin position="178"/>
        <end position="197"/>
    </location>
</feature>
<evidence type="ECO:0000259" key="2">
    <source>
        <dbReference type="Pfam" id="PF14219"/>
    </source>
</evidence>
<protein>
    <recommendedName>
        <fullName evidence="2">DUF4328 domain-containing protein</fullName>
    </recommendedName>
</protein>
<evidence type="ECO:0000313" key="4">
    <source>
        <dbReference type="Proteomes" id="UP000005801"/>
    </source>
</evidence>
<dbReference type="AlphaFoldDB" id="A6FZ47"/>
<feature type="transmembrane region" description="Helical" evidence="1">
    <location>
        <begin position="56"/>
        <end position="78"/>
    </location>
</feature>
<reference evidence="3 4" key="1">
    <citation type="submission" date="2007-06" db="EMBL/GenBank/DDBJ databases">
        <authorList>
            <person name="Shimkets L."/>
            <person name="Ferriera S."/>
            <person name="Johnson J."/>
            <person name="Kravitz S."/>
            <person name="Beeson K."/>
            <person name="Sutton G."/>
            <person name="Rogers Y.-H."/>
            <person name="Friedman R."/>
            <person name="Frazier M."/>
            <person name="Venter J.C."/>
        </authorList>
    </citation>
    <scope>NUCLEOTIDE SEQUENCE [LARGE SCALE GENOMIC DNA]</scope>
    <source>
        <strain evidence="3 4">SIR-1</strain>
    </source>
</reference>
<dbReference type="EMBL" id="ABCS01000005">
    <property type="protein sequence ID" value="EDM81202.1"/>
    <property type="molecule type" value="Genomic_DNA"/>
</dbReference>
<accession>A6FZ47</accession>